<feature type="domain" description="Acetyl xylan esterase" evidence="2">
    <location>
        <begin position="113"/>
        <end position="286"/>
    </location>
</feature>
<evidence type="ECO:0000313" key="4">
    <source>
        <dbReference type="Proteomes" id="UP001501508"/>
    </source>
</evidence>
<reference evidence="4" key="1">
    <citation type="journal article" date="2019" name="Int. J. Syst. Evol. Microbiol.">
        <title>The Global Catalogue of Microorganisms (GCM) 10K type strain sequencing project: providing services to taxonomists for standard genome sequencing and annotation.</title>
        <authorList>
            <consortium name="The Broad Institute Genomics Platform"/>
            <consortium name="The Broad Institute Genome Sequencing Center for Infectious Disease"/>
            <person name="Wu L."/>
            <person name="Ma J."/>
        </authorList>
    </citation>
    <scope>NUCLEOTIDE SEQUENCE [LARGE SCALE GENOMIC DNA]</scope>
    <source>
        <strain evidence="4">JCM 31920</strain>
    </source>
</reference>
<feature type="signal peptide" evidence="1">
    <location>
        <begin position="1"/>
        <end position="20"/>
    </location>
</feature>
<protein>
    <submittedName>
        <fullName evidence="3">Alpha/beta hydrolase family protein</fullName>
    </submittedName>
</protein>
<name>A0ABP8M0B0_9BACT</name>
<proteinExistence type="predicted"/>
<dbReference type="GO" id="GO:0016787">
    <property type="term" value="F:hydrolase activity"/>
    <property type="evidence" value="ECO:0007669"/>
    <property type="project" value="UniProtKB-KW"/>
</dbReference>
<evidence type="ECO:0000313" key="3">
    <source>
        <dbReference type="EMBL" id="GAA4441786.1"/>
    </source>
</evidence>
<keyword evidence="3" id="KW-0378">Hydrolase</keyword>
<keyword evidence="4" id="KW-1185">Reference proteome</keyword>
<dbReference type="Proteomes" id="UP001501508">
    <property type="component" value="Unassembled WGS sequence"/>
</dbReference>
<dbReference type="PANTHER" id="PTHR22946">
    <property type="entry name" value="DIENELACTONE HYDROLASE DOMAIN-CONTAINING PROTEIN-RELATED"/>
    <property type="match status" value="1"/>
</dbReference>
<dbReference type="SUPFAM" id="SSF53474">
    <property type="entry name" value="alpha/beta-Hydrolases"/>
    <property type="match status" value="2"/>
</dbReference>
<accession>A0ABP8M0B0</accession>
<gene>
    <name evidence="3" type="ORF">GCM10023091_27570</name>
</gene>
<dbReference type="Gene3D" id="3.40.50.1820">
    <property type="entry name" value="alpha/beta hydrolase"/>
    <property type="match status" value="2"/>
</dbReference>
<dbReference type="InterPro" id="IPR008391">
    <property type="entry name" value="AXE1_dom"/>
</dbReference>
<keyword evidence="1" id="KW-0732">Signal</keyword>
<feature type="chain" id="PRO_5046261375" evidence="1">
    <location>
        <begin position="21"/>
        <end position="726"/>
    </location>
</feature>
<evidence type="ECO:0000259" key="2">
    <source>
        <dbReference type="Pfam" id="PF05448"/>
    </source>
</evidence>
<dbReference type="EMBL" id="BAABEY010000025">
    <property type="protein sequence ID" value="GAA4441786.1"/>
    <property type="molecule type" value="Genomic_DNA"/>
</dbReference>
<dbReference type="Pfam" id="PF05448">
    <property type="entry name" value="AXE1"/>
    <property type="match status" value="1"/>
</dbReference>
<dbReference type="PANTHER" id="PTHR22946:SF8">
    <property type="entry name" value="ACETYL XYLAN ESTERASE DOMAIN-CONTAINING PROTEIN"/>
    <property type="match status" value="1"/>
</dbReference>
<dbReference type="RefSeq" id="WP_345030127.1">
    <property type="nucleotide sequence ID" value="NZ_BAABEY010000025.1"/>
</dbReference>
<comment type="caution">
    <text evidence="3">The sequence shown here is derived from an EMBL/GenBank/DDBJ whole genome shotgun (WGS) entry which is preliminary data.</text>
</comment>
<dbReference type="InterPro" id="IPR050261">
    <property type="entry name" value="FrsA_esterase"/>
</dbReference>
<sequence length="726" mass="80427">MNFSLKIPLLFLGISLCAVICPSDCAAQAELEVVKNKWIKYSDLPNLLYHHLAEDAYRLLDKEAVQVAAIKIRADWQRRQREKKAAIWKQIGGFKEKTPLNARITSVIRKEGFRIENLIYESLPGYYVTASLFIPDAPTSPAPAILFCSGHSAQAYRRDVYQLPLQNLVKKGFVVLAIDPVSQGERLQYLNPSTGESEIGSSTGEHSYPAVQSFLIGQSVARYFVWDGIRGIDYLISRKEVDPARIGVHGLSGGGTQAAYIGALDDRVLASAPCGYITGFKRLIESIGAQDGEQNFYHGIKEGIDHADMLEIRAPKPTLIMATTRDFFNISGTQDVFRRVKKLYQLFGAGENLEMVEGDYEHGYEQTIREGMYAFFQKHLKMPGSPRELPITLLTVEELRKTPTGQVATSFARRETVFTLNKRESALWIGRLQKAREGIATHQKQVVSAARQYSGFRAPSGVGSPVFTGRIHRSDYVIERYFLKGEGDYPIPYLLFVPAKPSGKTIIYLHPGGKAQEASGEIERLVKEGLTVLAPDLLGVGELISDRFKGDASIEGISYNVWFTAALTGRSIVGVHASDLIRLVNWVKQTAPGEEIWGIARDEMGPSLLHAMAFDSRISGAAVVGMYSSYQAVVENERYKPKFVYSMVPGALRAYDLPDLAAAVAPRPLLLANFVDSNGRLLDSAEMSAASAVAGRYYEINHAAHFLKTMVDPDPMASVMDWLRKN</sequence>
<evidence type="ECO:0000256" key="1">
    <source>
        <dbReference type="SAM" id="SignalP"/>
    </source>
</evidence>
<dbReference type="InterPro" id="IPR029058">
    <property type="entry name" value="AB_hydrolase_fold"/>
</dbReference>
<organism evidence="3 4">
    <name type="scientific">Ravibacter arvi</name>
    <dbReference type="NCBI Taxonomy" id="2051041"/>
    <lineage>
        <taxon>Bacteria</taxon>
        <taxon>Pseudomonadati</taxon>
        <taxon>Bacteroidota</taxon>
        <taxon>Cytophagia</taxon>
        <taxon>Cytophagales</taxon>
        <taxon>Spirosomataceae</taxon>
        <taxon>Ravibacter</taxon>
    </lineage>
</organism>